<dbReference type="EMBL" id="BMAO01020681">
    <property type="protein sequence ID" value="GFQ69109.1"/>
    <property type="molecule type" value="Genomic_DNA"/>
</dbReference>
<dbReference type="InterPro" id="IPR027417">
    <property type="entry name" value="P-loop_NTPase"/>
</dbReference>
<dbReference type="InterPro" id="IPR058766">
    <property type="entry name" value="HHH_XRCC3_RAD51B"/>
</dbReference>
<evidence type="ECO:0000256" key="5">
    <source>
        <dbReference type="ARBA" id="ARBA00022840"/>
    </source>
</evidence>
<dbReference type="InterPro" id="IPR016467">
    <property type="entry name" value="DNA_recomb/repair_RecA-like"/>
</dbReference>
<evidence type="ECO:0000256" key="3">
    <source>
        <dbReference type="ARBA" id="ARBA00022741"/>
    </source>
</evidence>
<dbReference type="InterPro" id="IPR020588">
    <property type="entry name" value="RecA_ATP-bd"/>
</dbReference>
<keyword evidence="4" id="KW-0227">DNA damage</keyword>
<keyword evidence="3" id="KW-0547">Nucleotide-binding</keyword>
<evidence type="ECO:0000259" key="10">
    <source>
        <dbReference type="PROSITE" id="PS50162"/>
    </source>
</evidence>
<evidence type="ECO:0000256" key="9">
    <source>
        <dbReference type="ARBA" id="ARBA00023242"/>
    </source>
</evidence>
<keyword evidence="7" id="KW-0233">DNA recombination</keyword>
<keyword evidence="9" id="KW-0539">Nucleus</keyword>
<organism evidence="11 12">
    <name type="scientific">Trichonephila clavata</name>
    <name type="common">Joro spider</name>
    <name type="synonym">Nephila clavata</name>
    <dbReference type="NCBI Taxonomy" id="2740835"/>
    <lineage>
        <taxon>Eukaryota</taxon>
        <taxon>Metazoa</taxon>
        <taxon>Ecdysozoa</taxon>
        <taxon>Arthropoda</taxon>
        <taxon>Chelicerata</taxon>
        <taxon>Arachnida</taxon>
        <taxon>Araneae</taxon>
        <taxon>Araneomorphae</taxon>
        <taxon>Entelegynae</taxon>
        <taxon>Araneoidea</taxon>
        <taxon>Nephilidae</taxon>
        <taxon>Trichonephila</taxon>
    </lineage>
</organism>
<comment type="similarity">
    <text evidence="2">Belongs to the RecA family. RAD51 subfamily.</text>
</comment>
<dbReference type="PIRSF" id="PIRSF005856">
    <property type="entry name" value="Rad51"/>
    <property type="match status" value="1"/>
</dbReference>
<evidence type="ECO:0000256" key="8">
    <source>
        <dbReference type="ARBA" id="ARBA00023204"/>
    </source>
</evidence>
<keyword evidence="6" id="KW-0238">DNA-binding</keyword>
<keyword evidence="8" id="KW-0234">DNA repair</keyword>
<evidence type="ECO:0000256" key="7">
    <source>
        <dbReference type="ARBA" id="ARBA00023172"/>
    </source>
</evidence>
<keyword evidence="5" id="KW-0067">ATP-binding</keyword>
<evidence type="ECO:0000256" key="2">
    <source>
        <dbReference type="ARBA" id="ARBA00007095"/>
    </source>
</evidence>
<comment type="subcellular location">
    <subcellularLocation>
        <location evidence="1">Nucleus</location>
    </subcellularLocation>
</comment>
<dbReference type="PROSITE" id="PS50162">
    <property type="entry name" value="RECA_2"/>
    <property type="match status" value="1"/>
</dbReference>
<dbReference type="SUPFAM" id="SSF52540">
    <property type="entry name" value="P-loop containing nucleoside triphosphate hydrolases"/>
    <property type="match status" value="1"/>
</dbReference>
<dbReference type="AlphaFoldDB" id="A0A8X6KC51"/>
<dbReference type="GO" id="GO:0140664">
    <property type="term" value="F:ATP-dependent DNA damage sensor activity"/>
    <property type="evidence" value="ECO:0007669"/>
    <property type="project" value="InterPro"/>
</dbReference>
<evidence type="ECO:0000256" key="1">
    <source>
        <dbReference type="ARBA" id="ARBA00004123"/>
    </source>
</evidence>
<dbReference type="InterPro" id="IPR013632">
    <property type="entry name" value="Rad51_C"/>
</dbReference>
<dbReference type="Gene3D" id="3.40.50.300">
    <property type="entry name" value="P-loop containing nucleotide triphosphate hydrolases"/>
    <property type="match status" value="1"/>
</dbReference>
<name>A0A8X6KC51_TRICU</name>
<evidence type="ECO:0000256" key="4">
    <source>
        <dbReference type="ARBA" id="ARBA00022763"/>
    </source>
</evidence>
<dbReference type="Proteomes" id="UP000887116">
    <property type="component" value="Unassembled WGS sequence"/>
</dbReference>
<dbReference type="PANTHER" id="PTHR46456:SF1">
    <property type="entry name" value="DNA REPAIR PROTEIN RAD51 HOMOLOG 2"/>
    <property type="match status" value="1"/>
</dbReference>
<keyword evidence="12" id="KW-1185">Reference proteome</keyword>
<proteinExistence type="inferred from homology"/>
<evidence type="ECO:0000313" key="12">
    <source>
        <dbReference type="Proteomes" id="UP000887116"/>
    </source>
</evidence>
<dbReference type="Pfam" id="PF26169">
    <property type="entry name" value="HHH_XRCC3_RpoA"/>
    <property type="match status" value="1"/>
</dbReference>
<dbReference type="GO" id="GO:0003697">
    <property type="term" value="F:single-stranded DNA binding"/>
    <property type="evidence" value="ECO:0007669"/>
    <property type="project" value="TreeGrafter"/>
</dbReference>
<dbReference type="Pfam" id="PF08423">
    <property type="entry name" value="Rad51"/>
    <property type="match status" value="1"/>
</dbReference>
<dbReference type="GO" id="GO:0003690">
    <property type="term" value="F:double-stranded DNA binding"/>
    <property type="evidence" value="ECO:0007669"/>
    <property type="project" value="TreeGrafter"/>
</dbReference>
<feature type="domain" description="RecA family profile 1" evidence="10">
    <location>
        <begin position="79"/>
        <end position="257"/>
    </location>
</feature>
<gene>
    <name evidence="11" type="primary">RAD51B</name>
    <name evidence="11" type="ORF">TNCT_622591</name>
</gene>
<evidence type="ECO:0000256" key="6">
    <source>
        <dbReference type="ARBA" id="ARBA00023125"/>
    </source>
</evidence>
<dbReference type="GO" id="GO:0000724">
    <property type="term" value="P:double-strand break repair via homologous recombination"/>
    <property type="evidence" value="ECO:0007669"/>
    <property type="project" value="InterPro"/>
</dbReference>
<dbReference type="OrthoDB" id="336321at2759"/>
<accession>A0A8X6KC51</accession>
<evidence type="ECO:0000313" key="11">
    <source>
        <dbReference type="EMBL" id="GFQ69109.1"/>
    </source>
</evidence>
<dbReference type="PANTHER" id="PTHR46456">
    <property type="entry name" value="DNA REPAIR PROTEIN RAD51 HOMOLOG 2"/>
    <property type="match status" value="1"/>
</dbReference>
<sequence length="310" mass="34616">MGSYKIRRLQLPQNVIEILKKKNLNSCKDVLSLTKLELQTLLGLSRSKVDSILHEISKKCISSPKTAYDVIKNQEQTSVNAFLPLSLHSLDLLLQGGLLFGSITEFTGPPGVGKTQFCFMLSILTSLPMPLGLAAQVIYIDTESAFCAERLKIMAQKRFPGAIKEEEVAHYLQRILVHKVNSITALKEVMLHLEKEIIKSKVKLIIIDSVASLMRKEYGTDGIDSLMERNKILMELAAMLKDLAQTYNLVVFLSNQIASHLVEPNSVPPYDSSDDEEEGVTGMHTDLDDVPHLLLPFQRSPDCKARIQIT</sequence>
<dbReference type="GO" id="GO:0005524">
    <property type="term" value="F:ATP binding"/>
    <property type="evidence" value="ECO:0007669"/>
    <property type="project" value="UniProtKB-KW"/>
</dbReference>
<dbReference type="GO" id="GO:0005657">
    <property type="term" value="C:replication fork"/>
    <property type="evidence" value="ECO:0007669"/>
    <property type="project" value="TreeGrafter"/>
</dbReference>
<dbReference type="GO" id="GO:0000400">
    <property type="term" value="F:four-way junction DNA binding"/>
    <property type="evidence" value="ECO:0007669"/>
    <property type="project" value="TreeGrafter"/>
</dbReference>
<reference evidence="11" key="1">
    <citation type="submission" date="2020-07" db="EMBL/GenBank/DDBJ databases">
        <title>Multicomponent nature underlies the extraordinary mechanical properties of spider dragline silk.</title>
        <authorList>
            <person name="Kono N."/>
            <person name="Nakamura H."/>
            <person name="Mori M."/>
            <person name="Yoshida Y."/>
            <person name="Ohtoshi R."/>
            <person name="Malay A.D."/>
            <person name="Moran D.A.P."/>
            <person name="Tomita M."/>
            <person name="Numata K."/>
            <person name="Arakawa K."/>
        </authorList>
    </citation>
    <scope>NUCLEOTIDE SEQUENCE</scope>
</reference>
<comment type="caution">
    <text evidence="11">The sequence shown here is derived from an EMBL/GenBank/DDBJ whole genome shotgun (WGS) entry which is preliminary data.</text>
</comment>
<dbReference type="InterPro" id="IPR030548">
    <property type="entry name" value="RAD51B"/>
</dbReference>
<dbReference type="GO" id="GO:0033063">
    <property type="term" value="C:Rad51B-Rad51C-Rad51D-XRCC2 complex"/>
    <property type="evidence" value="ECO:0007669"/>
    <property type="project" value="InterPro"/>
</dbReference>
<protein>
    <submittedName>
        <fullName evidence="11">DNA repair protein RAD51 homolog 2</fullName>
    </submittedName>
</protein>